<protein>
    <recommendedName>
        <fullName evidence="3">DUF3630 family protein</fullName>
    </recommendedName>
</protein>
<reference evidence="1 2" key="1">
    <citation type="submission" date="2024-09" db="EMBL/GenBank/DDBJ databases">
        <authorList>
            <person name="Sun Q."/>
            <person name="Mori K."/>
        </authorList>
    </citation>
    <scope>NUCLEOTIDE SEQUENCE [LARGE SCALE GENOMIC DNA]</scope>
    <source>
        <strain evidence="1 2">JCM 3143</strain>
    </source>
</reference>
<gene>
    <name evidence="1" type="ORF">ACFFSA_20295</name>
</gene>
<dbReference type="Proteomes" id="UP001589532">
    <property type="component" value="Unassembled WGS sequence"/>
</dbReference>
<evidence type="ECO:0008006" key="3">
    <source>
        <dbReference type="Google" id="ProtNLM"/>
    </source>
</evidence>
<dbReference type="RefSeq" id="WP_344987914.1">
    <property type="nucleotide sequence ID" value="NZ_BAAAXV010000002.1"/>
</dbReference>
<proteinExistence type="predicted"/>
<name>A0ABV5S2W9_9ACTN</name>
<accession>A0ABV5S2W9</accession>
<sequence length="86" mass="9943">MTASPGQSDLIDDIQGRLENCGWQAESGEGWRWVDHAYQNDDATLRIRYLPDGDVIRFDFESEEHLARLSISFEDSLDQILDLRRS</sequence>
<dbReference type="EMBL" id="JBHMBW010000016">
    <property type="protein sequence ID" value="MFB9625433.1"/>
    <property type="molecule type" value="Genomic_DNA"/>
</dbReference>
<evidence type="ECO:0000313" key="2">
    <source>
        <dbReference type="Proteomes" id="UP001589532"/>
    </source>
</evidence>
<organism evidence="1 2">
    <name type="scientific">Nonomuraea helvata</name>
    <dbReference type="NCBI Taxonomy" id="37484"/>
    <lineage>
        <taxon>Bacteria</taxon>
        <taxon>Bacillati</taxon>
        <taxon>Actinomycetota</taxon>
        <taxon>Actinomycetes</taxon>
        <taxon>Streptosporangiales</taxon>
        <taxon>Streptosporangiaceae</taxon>
        <taxon>Nonomuraea</taxon>
    </lineage>
</organism>
<keyword evidence="2" id="KW-1185">Reference proteome</keyword>
<evidence type="ECO:0000313" key="1">
    <source>
        <dbReference type="EMBL" id="MFB9625433.1"/>
    </source>
</evidence>
<comment type="caution">
    <text evidence="1">The sequence shown here is derived from an EMBL/GenBank/DDBJ whole genome shotgun (WGS) entry which is preliminary data.</text>
</comment>